<organism evidence="1 2">
    <name type="scientific">Halapricum salinum</name>
    <dbReference type="NCBI Taxonomy" id="1457250"/>
    <lineage>
        <taxon>Archaea</taxon>
        <taxon>Methanobacteriati</taxon>
        <taxon>Methanobacteriota</taxon>
        <taxon>Stenosarchaea group</taxon>
        <taxon>Halobacteria</taxon>
        <taxon>Halobacteriales</taxon>
        <taxon>Haloarculaceae</taxon>
        <taxon>Halapricum</taxon>
    </lineage>
</organism>
<dbReference type="AlphaFoldDB" id="A0A4D6HHB0"/>
<keyword evidence="2" id="KW-1185">Reference proteome</keyword>
<dbReference type="SUPFAM" id="SSF50118">
    <property type="entry name" value="Cell growth inhibitor/plasmid maintenance toxic component"/>
    <property type="match status" value="1"/>
</dbReference>
<gene>
    <name evidence="1" type="ORF">DV733_11920</name>
</gene>
<proteinExistence type="predicted"/>
<dbReference type="Proteomes" id="UP000296706">
    <property type="component" value="Chromosome"/>
</dbReference>
<evidence type="ECO:0000313" key="2">
    <source>
        <dbReference type="Proteomes" id="UP000296706"/>
    </source>
</evidence>
<evidence type="ECO:0008006" key="3">
    <source>
        <dbReference type="Google" id="ProtNLM"/>
    </source>
</evidence>
<dbReference type="KEGG" id="hsn:DV733_11920"/>
<accession>A0A4D6HHB0</accession>
<dbReference type="EMBL" id="CP031310">
    <property type="protein sequence ID" value="QCC52955.1"/>
    <property type="molecule type" value="Genomic_DNA"/>
</dbReference>
<dbReference type="STRING" id="1457250.GCA_000755225_00502"/>
<reference evidence="1 2" key="1">
    <citation type="journal article" date="2019" name="Nat. Commun.">
        <title>A new type of DNA phosphorothioation-based antiviral system in archaea.</title>
        <authorList>
            <person name="Xiong L."/>
            <person name="Liu S."/>
            <person name="Chen S."/>
            <person name="Xiao Y."/>
            <person name="Zhu B."/>
            <person name="Gao Y."/>
            <person name="Zhang Y."/>
            <person name="Chen B."/>
            <person name="Luo J."/>
            <person name="Deng Z."/>
            <person name="Chen X."/>
            <person name="Wang L."/>
            <person name="Chen S."/>
        </authorList>
    </citation>
    <scope>NUCLEOTIDE SEQUENCE [LARGE SCALE GENOMIC DNA]</scope>
    <source>
        <strain evidence="1 2">CBA1105</strain>
    </source>
</reference>
<evidence type="ECO:0000313" key="1">
    <source>
        <dbReference type="EMBL" id="QCC52955.1"/>
    </source>
</evidence>
<protein>
    <recommendedName>
        <fullName evidence="3">Type II toxin-antitoxin system PemK/MazF family toxin</fullName>
    </recommendedName>
</protein>
<name>A0A4D6HHB0_9EURY</name>
<sequence length="114" mass="12687">MTNVSEPYRRGDVFWAPDPFREGTNPRLWLVLAGELLPFPDQEYICVALTTSDLPGNDEIGSAWLSGKHPDKTSYCSPWVLATIKDRTVVDPQGTVAPDFADRMAAKAIEYLES</sequence>